<keyword evidence="3" id="KW-1185">Reference proteome</keyword>
<organism evidence="2 3">
    <name type="scientific">Actinomadura logoneensis</name>
    <dbReference type="NCBI Taxonomy" id="2293572"/>
    <lineage>
        <taxon>Bacteria</taxon>
        <taxon>Bacillati</taxon>
        <taxon>Actinomycetota</taxon>
        <taxon>Actinomycetes</taxon>
        <taxon>Streptosporangiales</taxon>
        <taxon>Thermomonosporaceae</taxon>
        <taxon>Actinomadura</taxon>
    </lineage>
</organism>
<gene>
    <name evidence="2" type="ORF">DZF91_29770</name>
</gene>
<dbReference type="AlphaFoldDB" id="A0A372JDG2"/>
<name>A0A372JDG2_9ACTN</name>
<evidence type="ECO:0000313" key="2">
    <source>
        <dbReference type="EMBL" id="RFU38037.1"/>
    </source>
</evidence>
<feature type="region of interest" description="Disordered" evidence="1">
    <location>
        <begin position="1"/>
        <end position="44"/>
    </location>
</feature>
<dbReference type="EMBL" id="QURH01000882">
    <property type="protein sequence ID" value="RFU38037.1"/>
    <property type="molecule type" value="Genomic_DNA"/>
</dbReference>
<feature type="compositionally biased region" description="Low complexity" evidence="1">
    <location>
        <begin position="17"/>
        <end position="34"/>
    </location>
</feature>
<evidence type="ECO:0000256" key="1">
    <source>
        <dbReference type="SAM" id="MobiDB-lite"/>
    </source>
</evidence>
<evidence type="ECO:0000313" key="3">
    <source>
        <dbReference type="Proteomes" id="UP000261811"/>
    </source>
</evidence>
<sequence>MSAPIVPATPSSPVPDPTATSAPAPVTPLTPAASDRQDGPAPVLALSPGEEITTDLHLDALAPGEHHRDTLVVRYRAEEDAVVALRVECADPAAASRDVRVGVFEHAGELMPFPVFSGTLLDLARRDRAFGRWTGRGDGDDHEVVYEISTSVARDAAFPSAPADVTLHFTATRD</sequence>
<proteinExistence type="predicted"/>
<reference evidence="2 3" key="1">
    <citation type="submission" date="2018-08" db="EMBL/GenBank/DDBJ databases">
        <title>Actinomadura jelena sp. nov., a novel Actinomycete isolated from soil in Chad.</title>
        <authorList>
            <person name="Shi L."/>
        </authorList>
    </citation>
    <scope>NUCLEOTIDE SEQUENCE [LARGE SCALE GENOMIC DNA]</scope>
    <source>
        <strain evidence="2 3">NEAU-G17</strain>
    </source>
</reference>
<comment type="caution">
    <text evidence="2">The sequence shown here is derived from an EMBL/GenBank/DDBJ whole genome shotgun (WGS) entry which is preliminary data.</text>
</comment>
<dbReference type="Proteomes" id="UP000261811">
    <property type="component" value="Unassembled WGS sequence"/>
</dbReference>
<accession>A0A372JDG2</accession>
<protein>
    <submittedName>
        <fullName evidence="2">Uncharacterized protein</fullName>
    </submittedName>
</protein>